<dbReference type="InterPro" id="IPR003604">
    <property type="entry name" value="Matrin/U1-like-C_Znf_C2H2"/>
</dbReference>
<feature type="compositionally biased region" description="Basic and acidic residues" evidence="6">
    <location>
        <begin position="1871"/>
        <end position="1887"/>
    </location>
</feature>
<keyword evidence="9" id="KW-1185">Reference proteome</keyword>
<feature type="compositionally biased region" description="Low complexity" evidence="6">
    <location>
        <begin position="159"/>
        <end position="169"/>
    </location>
</feature>
<feature type="compositionally biased region" description="Basic and acidic residues" evidence="6">
    <location>
        <begin position="2008"/>
        <end position="2017"/>
    </location>
</feature>
<feature type="region of interest" description="Disordered" evidence="6">
    <location>
        <begin position="713"/>
        <end position="732"/>
    </location>
</feature>
<evidence type="ECO:0000256" key="3">
    <source>
        <dbReference type="ARBA" id="ARBA00022771"/>
    </source>
</evidence>
<dbReference type="InterPro" id="IPR026811">
    <property type="entry name" value="CIZ1"/>
</dbReference>
<feature type="compositionally biased region" description="Acidic residues" evidence="6">
    <location>
        <begin position="1187"/>
        <end position="1218"/>
    </location>
</feature>
<dbReference type="PANTHER" id="PTHR15491">
    <property type="match status" value="1"/>
</dbReference>
<evidence type="ECO:0000313" key="9">
    <source>
        <dbReference type="Proteomes" id="UP000472265"/>
    </source>
</evidence>
<evidence type="ECO:0000313" key="8">
    <source>
        <dbReference type="Ensembl" id="ENSSAUP00010003609.1"/>
    </source>
</evidence>
<feature type="compositionally biased region" description="Basic and acidic residues" evidence="6">
    <location>
        <begin position="2433"/>
        <end position="2444"/>
    </location>
</feature>
<feature type="compositionally biased region" description="Basic and acidic residues" evidence="6">
    <location>
        <begin position="1476"/>
        <end position="1490"/>
    </location>
</feature>
<reference evidence="8" key="3">
    <citation type="submission" date="2025-09" db="UniProtKB">
        <authorList>
            <consortium name="Ensembl"/>
        </authorList>
    </citation>
    <scope>IDENTIFICATION</scope>
</reference>
<feature type="compositionally biased region" description="Acidic residues" evidence="6">
    <location>
        <begin position="2321"/>
        <end position="2335"/>
    </location>
</feature>
<feature type="compositionally biased region" description="Polar residues" evidence="6">
    <location>
        <begin position="2019"/>
        <end position="2031"/>
    </location>
</feature>
<dbReference type="InterPro" id="IPR012677">
    <property type="entry name" value="Nucleotide-bd_a/b_plait_sf"/>
</dbReference>
<feature type="compositionally biased region" description="Low complexity" evidence="6">
    <location>
        <begin position="1263"/>
        <end position="1284"/>
    </location>
</feature>
<feature type="compositionally biased region" description="Basic and acidic residues" evidence="6">
    <location>
        <begin position="1898"/>
        <end position="1922"/>
    </location>
</feature>
<feature type="compositionally biased region" description="Basic and acidic residues" evidence="6">
    <location>
        <begin position="346"/>
        <end position="364"/>
    </location>
</feature>
<accession>A0A671TNU1</accession>
<dbReference type="Gene3D" id="3.30.70.330">
    <property type="match status" value="3"/>
</dbReference>
<feature type="compositionally biased region" description="Basic and acidic residues" evidence="6">
    <location>
        <begin position="1711"/>
        <end position="1731"/>
    </location>
</feature>
<evidence type="ECO:0000256" key="2">
    <source>
        <dbReference type="ARBA" id="ARBA00022723"/>
    </source>
</evidence>
<feature type="compositionally biased region" description="Basic and acidic residues" evidence="6">
    <location>
        <begin position="2111"/>
        <end position="2124"/>
    </location>
</feature>
<feature type="region of interest" description="Disordered" evidence="6">
    <location>
        <begin position="43"/>
        <end position="76"/>
    </location>
</feature>
<feature type="region of interest" description="Disordered" evidence="6">
    <location>
        <begin position="1065"/>
        <end position="1130"/>
    </location>
</feature>
<keyword evidence="5" id="KW-0539">Nucleus</keyword>
<keyword evidence="2" id="KW-0479">Metal-binding</keyword>
<feature type="compositionally biased region" description="Basic and acidic residues" evidence="6">
    <location>
        <begin position="2136"/>
        <end position="2147"/>
    </location>
</feature>
<feature type="region of interest" description="Disordered" evidence="6">
    <location>
        <begin position="2568"/>
        <end position="2587"/>
    </location>
</feature>
<feature type="compositionally biased region" description="Low complexity" evidence="6">
    <location>
        <begin position="2412"/>
        <end position="2432"/>
    </location>
</feature>
<feature type="compositionally biased region" description="Low complexity" evidence="6">
    <location>
        <begin position="43"/>
        <end position="60"/>
    </location>
</feature>
<sequence length="2587" mass="283076">MMCSIFIPLAVQSLSKRSDLEAMVKTLTPALLAEIAKLESSSSSSSSTAKKESSTNSKAKPSLQKGKPGKSSAPTMVRLDGVDKSLSHSDMAARIGQFGKTKSIVMLRAVKQVNVCFEKEEDAKKLKSAKSFKLKGFVITVAGEKETVTKEQKKPPLKKPATSTTTTKTGKVTSQKIAAKGSVNALTTVTKSKALVSKAKTISTKLTNTLKAGKLPVKGGVKKVVVKQKTSSVSKSTGPKSQPVAGHSKQKPVPEKSGTSVKESVVVPKETAEGDKPANKTVAQPSKGKVTEAKVRASKAEKASTTQKPQTTADKLAAAGGAVKEKVKETSTKAGSVPSESTAPESRPDLESSKPKESETKVKGDVVLPNDTETVTDLEPEHQAKLDKTNDTKDVEPMQPGETGVEAAEPMEVESAVETQPSEQSVQESSEQGLETKTEASQIQQQAGGSPTVEAKLPGGGVQTKTMHNDPVTDEAPTKDSSAPTAPVVSEQPSAASTPSLTEVTPLTIGEMVEKHLNTHRIVCLKSQTLFSPRFFQLHKKHVLITRLPKYEDGLYTEEDVAELLVPYGFEYTDENINIVPQTQMAFIRMPSMETVRDLMTKVKEQKGIVFRGSTARFSVLGSDIAMAPLGFYKLLMKLMNSPVHNDGTKIIFISNISSSNTRELRETLKQMGSVKNFLPLLNKVYIEFDGDRDADRLGVWYSFLKQSPGHKVHRLETPNGTSTSLPPKLPENAVPDGKDAVDGATIPLTKFGVPEGSMSPFWITMKTSPFLFPTVSPWFIIPEYLTVRGEKDIEEASRGSMFPTIMLTGLPEGNYKHEDVARLIWRYLPKHSLHSLYYNVTVLTLQRRAFVFFADWTACCNFARDHIENPVSVQGCTLSVHFVLQHMDLESSEETMYKTLMELSNAGVPDQNSLEERLLCVETSETSVEITRMVIEVVASIASFVSFLPLANRICIEMADSSGVTQVVEKHTSFSPGSLVWSKVLRFETLKSLKERLQDASEINIEPEPISVSEAKPSDVEQQTQLPPSSPPPPALETSGPAEEPVTAEPSAAASIDVAMEGDVEKPGSEITADSADVPEASEEVEQVKVEEETLTGDVISASVVSSGNTVPADSSLEPSDTAHKPEENFAEFSQLNEDIFAALTAAVRQHRLTRGSKTQSEEEGTSENNTSSKAEEKPQRTGQDDFTDDVSSDADLLDEQNFDLDDFVTVDEVVDEGEVKSSEAHRSPSSSPSTARRERQSSGVSSSGKKTSTRSSKESKNSSSSSKSTKGTSSSDSSTGSPKKSKGSSEPHKSPTKTLSSASVSKSSSSSSSRRSTEISCSPGQKTQPSKTKSPAKSSSTASSGRSTRSSSAAHEREKTTSATTVEASIETHPELLREAKDSEGAVAKSDHTVSAEGSAAKTVESETKIETSEMHPPSQGHGEESSQAQSLEIDVNISTRKKGKREGNEDDVDKHTEEEDDCENYQILDSTDQTDKQMDDGDRDGSSETHLAVPEEGQTLREESYQVLDSVDDKGKARPEDNSEMEMDGSFQVLDSVAKDQAATGGEDSHPVQDDGSTVKGQSEENTVPVVDKSLEKSAVTDAVGKEQQTADEDNIQPLDTGCKPAQRGEGDGKNRNEKGDSKDLENPAADEPFQGSDNKEEDTEQETFEILDSIDDQTATEDGSQKLETGIDQISKEDICPIEQEDTFQVIDSLEDQPTTTENEPETDNKEKRTRKVEATARKDGPTRRSGRTNTAPKTEEKEKSPKKQNKAVKKSETRTKMDTTAGVSEKDKEVKEASEEMMYEIVDSVEDEPVQDVAIPERSSRRRSARGKTEDKISSKPTEVSERPVRDEEATYEILDSVEEETAEEEPAVTTRTTRGRRERTSKKDASNEKTTKEDTPTRRRHSPAGQSQERREETPKKEEKASPTKKSGIKEASEDDGTYEILDSVEDEVVKDDRPARGRKGRRGRPKKEVKTAEKDVTVKKGDRDASEKVAEEEEATYQIVDSVEDTTDGQPTSGHSSKKDLSKNDNKQTTSSASFPGSTSNEEEEEPMYQIVDSLEEEEEEPTATEVPKTQSNEEPSTEKGDTPTHGTKAPVASGKPMVKEDCLNEAVVKEDPPAAEEESTSKTEIKKEDKSPQKSQSDTELPEVENKQKSAEKNDTTSTLVNLDEVSEDEEDYPDDTAEEDELRKRQDATRGRQITKEKETRTTREREERERRSSSSSKGGGSSCGRTRRSKERGRENEEKVEVDTKDLVTLDEVGSDEAGEERPPESREREQEITEGELQTLVTLDEFVDEEEDVKVEQTTPESRPLLQEDESVDSFNPETLVTLDEAGGDEEEKPDEEQAEETSRSAKRKHDDDTEESMNFVTVDEVGEEEEEEEKETVTTRTRGRPRKRTRPAPVRKSARGKKVSAKDIIEEEEQALDASSSSDKNPSSLLSDVPPEVQKKEEEVEAARQADISASSAGQETQPQLPEVQTPEECVEEGEEEKEGLSRADTKAVSKRRRELVGPEAKRARSQSPCVSADFKLPPFKPNNPLGQEFVVPKSGYFCNLCSVFYLNESTAKDAHCSSQRHYNNLEKHYKKLEQEPSRSSQGSVSD</sequence>
<feature type="compositionally biased region" description="Polar residues" evidence="6">
    <location>
        <begin position="1104"/>
        <end position="1120"/>
    </location>
</feature>
<feature type="compositionally biased region" description="Acidic residues" evidence="6">
    <location>
        <begin position="2360"/>
        <end position="2370"/>
    </location>
</feature>
<feature type="compositionally biased region" description="Acidic residues" evidence="6">
    <location>
        <begin position="1784"/>
        <end position="1799"/>
    </location>
</feature>
<evidence type="ECO:0000256" key="4">
    <source>
        <dbReference type="ARBA" id="ARBA00022833"/>
    </source>
</evidence>
<comment type="subcellular location">
    <subcellularLocation>
        <location evidence="1">Nucleus</location>
    </subcellularLocation>
</comment>
<feature type="compositionally biased region" description="Polar residues" evidence="6">
    <location>
        <begin position="332"/>
        <end position="344"/>
    </location>
</feature>
<feature type="compositionally biased region" description="Acidic residues" evidence="6">
    <location>
        <begin position="2469"/>
        <end position="2478"/>
    </location>
</feature>
<evidence type="ECO:0000256" key="6">
    <source>
        <dbReference type="SAM" id="MobiDB-lite"/>
    </source>
</evidence>
<feature type="domain" description="Matrin-type" evidence="7">
    <location>
        <begin position="2537"/>
        <end position="2568"/>
    </location>
</feature>
<dbReference type="GeneTree" id="ENSGT00990000203723"/>
<feature type="compositionally biased region" description="Basic and acidic residues" evidence="6">
    <location>
        <begin position="1957"/>
        <end position="1980"/>
    </location>
</feature>
<evidence type="ECO:0000259" key="7">
    <source>
        <dbReference type="PROSITE" id="PS50171"/>
    </source>
</evidence>
<reference evidence="8" key="1">
    <citation type="submission" date="2021-04" db="EMBL/GenBank/DDBJ databases">
        <authorList>
            <consortium name="Wellcome Sanger Institute Data Sharing"/>
        </authorList>
    </citation>
    <scope>NUCLEOTIDE SEQUENCE [LARGE SCALE GENOMIC DNA]</scope>
</reference>
<feature type="region of interest" description="Disordered" evidence="6">
    <location>
        <begin position="228"/>
        <end position="502"/>
    </location>
</feature>
<dbReference type="PANTHER" id="PTHR15491:SF9">
    <property type="entry name" value="CIP1-INTERACTING ZINC FINGER PROTEIN"/>
    <property type="match status" value="1"/>
</dbReference>
<name>A0A671TNU1_SPAAU</name>
<feature type="compositionally biased region" description="Basic and acidic residues" evidence="6">
    <location>
        <begin position="1816"/>
        <end position="1838"/>
    </location>
</feature>
<dbReference type="PROSITE" id="PS50171">
    <property type="entry name" value="ZF_MATRIN"/>
    <property type="match status" value="1"/>
</dbReference>
<feature type="compositionally biased region" description="Low complexity" evidence="6">
    <location>
        <begin position="418"/>
        <end position="432"/>
    </location>
</feature>
<evidence type="ECO:0000256" key="1">
    <source>
        <dbReference type="ARBA" id="ARBA00004123"/>
    </source>
</evidence>
<feature type="compositionally biased region" description="Basic and acidic residues" evidence="6">
    <location>
        <begin position="2336"/>
        <end position="2347"/>
    </location>
</feature>
<feature type="compositionally biased region" description="Acidic residues" evidence="6">
    <location>
        <begin position="2045"/>
        <end position="2054"/>
    </location>
</feature>
<dbReference type="OMA" id="EPKNQAN"/>
<feature type="compositionally biased region" description="Basic and acidic residues" evidence="6">
    <location>
        <begin position="379"/>
        <end position="396"/>
    </location>
</feature>
<feature type="compositionally biased region" description="Basic residues" evidence="6">
    <location>
        <begin position="1947"/>
        <end position="1956"/>
    </location>
</feature>
<organism evidence="8 9">
    <name type="scientific">Sparus aurata</name>
    <name type="common">Gilthead sea bream</name>
    <dbReference type="NCBI Taxonomy" id="8175"/>
    <lineage>
        <taxon>Eukaryota</taxon>
        <taxon>Metazoa</taxon>
        <taxon>Chordata</taxon>
        <taxon>Craniata</taxon>
        <taxon>Vertebrata</taxon>
        <taxon>Euteleostomi</taxon>
        <taxon>Actinopterygii</taxon>
        <taxon>Neopterygii</taxon>
        <taxon>Teleostei</taxon>
        <taxon>Neoteleostei</taxon>
        <taxon>Acanthomorphata</taxon>
        <taxon>Eupercaria</taxon>
        <taxon>Spariformes</taxon>
        <taxon>Sparidae</taxon>
        <taxon>Sparus</taxon>
    </lineage>
</organism>
<reference evidence="8" key="2">
    <citation type="submission" date="2025-08" db="UniProtKB">
        <authorList>
            <consortium name="Ensembl"/>
        </authorList>
    </citation>
    <scope>IDENTIFICATION</scope>
</reference>
<feature type="compositionally biased region" description="Basic and acidic residues" evidence="6">
    <location>
        <begin position="1175"/>
        <end position="1185"/>
    </location>
</feature>
<feature type="compositionally biased region" description="Basic and acidic residues" evidence="6">
    <location>
        <begin position="2254"/>
        <end position="2266"/>
    </location>
</feature>
<feature type="compositionally biased region" description="Polar residues" evidence="6">
    <location>
        <begin position="433"/>
        <end position="449"/>
    </location>
</feature>
<feature type="compositionally biased region" description="Basic residues" evidence="6">
    <location>
        <begin position="2377"/>
        <end position="2386"/>
    </location>
</feature>
<feature type="region of interest" description="Disordered" evidence="6">
    <location>
        <begin position="1003"/>
        <end position="1051"/>
    </location>
</feature>
<feature type="compositionally biased region" description="Basic and acidic residues" evidence="6">
    <location>
        <begin position="2568"/>
        <end position="2577"/>
    </location>
</feature>
<dbReference type="SMART" id="SM00451">
    <property type="entry name" value="ZnF_U1"/>
    <property type="match status" value="1"/>
</dbReference>
<feature type="compositionally biased region" description="Low complexity" evidence="6">
    <location>
        <begin position="1243"/>
        <end position="1256"/>
    </location>
</feature>
<feature type="compositionally biased region" description="Basic and acidic residues" evidence="6">
    <location>
        <begin position="289"/>
        <end position="302"/>
    </location>
</feature>
<evidence type="ECO:0000256" key="5">
    <source>
        <dbReference type="ARBA" id="ARBA00023242"/>
    </source>
</evidence>
<feature type="compositionally biased region" description="Low complexity" evidence="6">
    <location>
        <begin position="228"/>
        <end position="238"/>
    </location>
</feature>
<feature type="compositionally biased region" description="Basic and acidic residues" evidence="6">
    <location>
        <begin position="1514"/>
        <end position="1524"/>
    </location>
</feature>
<dbReference type="GO" id="GO:0005634">
    <property type="term" value="C:nucleus"/>
    <property type="evidence" value="ECO:0007669"/>
    <property type="project" value="UniProtKB-SubCell"/>
</dbReference>
<keyword evidence="4" id="KW-0862">Zinc</keyword>
<feature type="compositionally biased region" description="Basic and acidic residues" evidence="6">
    <location>
        <begin position="2174"/>
        <end position="2206"/>
    </location>
</feature>
<feature type="compositionally biased region" description="Acidic residues" evidence="6">
    <location>
        <begin position="1845"/>
        <end position="1856"/>
    </location>
</feature>
<feature type="compositionally biased region" description="Acidic residues" evidence="6">
    <location>
        <begin position="1923"/>
        <end position="1940"/>
    </location>
</feature>
<feature type="compositionally biased region" description="Polar residues" evidence="6">
    <location>
        <begin position="2578"/>
        <end position="2587"/>
    </location>
</feature>
<dbReference type="InterPro" id="IPR000690">
    <property type="entry name" value="Matrin/U1-C_Znf_C2H2"/>
</dbReference>
<dbReference type="InParanoid" id="A0A671TNU1"/>
<feature type="compositionally biased region" description="Basic and acidic residues" evidence="6">
    <location>
        <begin position="2089"/>
        <end position="2104"/>
    </location>
</feature>
<gene>
    <name evidence="8" type="primary">LOC115589118</name>
</gene>
<dbReference type="Proteomes" id="UP000472265">
    <property type="component" value="Chromosome 10"/>
</dbReference>
<feature type="compositionally biased region" description="Acidic residues" evidence="6">
    <location>
        <begin position="2157"/>
        <end position="2173"/>
    </location>
</feature>
<feature type="compositionally biased region" description="Polar residues" evidence="6">
    <location>
        <begin position="303"/>
        <end position="313"/>
    </location>
</feature>
<proteinExistence type="predicted"/>
<feature type="compositionally biased region" description="Basic and acidic residues" evidence="6">
    <location>
        <begin position="2226"/>
        <end position="2242"/>
    </location>
</feature>
<dbReference type="Ensembl" id="ENSSAUT00010003901.1">
    <property type="protein sequence ID" value="ENSSAUP00010003609.1"/>
    <property type="gene ID" value="ENSSAUG00010001905.1"/>
</dbReference>
<dbReference type="GO" id="GO:0003676">
    <property type="term" value="F:nucleic acid binding"/>
    <property type="evidence" value="ECO:0007669"/>
    <property type="project" value="InterPro"/>
</dbReference>
<feature type="compositionally biased region" description="Basic and acidic residues" evidence="6">
    <location>
        <begin position="2479"/>
        <end position="2488"/>
    </location>
</feature>
<protein>
    <recommendedName>
        <fullName evidence="7">Matrin-type domain-containing protein</fullName>
    </recommendedName>
</protein>
<feature type="compositionally biased region" description="Polar residues" evidence="6">
    <location>
        <begin position="491"/>
        <end position="502"/>
    </location>
</feature>
<feature type="region of interest" description="Disordered" evidence="6">
    <location>
        <begin position="1151"/>
        <end position="2524"/>
    </location>
</feature>
<feature type="region of interest" description="Disordered" evidence="6">
    <location>
        <begin position="149"/>
        <end position="169"/>
    </location>
</feature>
<feature type="compositionally biased region" description="Basic and acidic residues" evidence="6">
    <location>
        <begin position="1773"/>
        <end position="1783"/>
    </location>
</feature>
<feature type="compositionally biased region" description="Basic and acidic residues" evidence="6">
    <location>
        <begin position="1219"/>
        <end position="1228"/>
    </location>
</feature>
<feature type="compositionally biased region" description="Basic and acidic residues" evidence="6">
    <location>
        <begin position="1372"/>
        <end position="1396"/>
    </location>
</feature>
<feature type="compositionally biased region" description="Low complexity" evidence="6">
    <location>
        <begin position="1302"/>
        <end position="1355"/>
    </location>
</feature>
<feature type="compositionally biased region" description="Basic and acidic residues" evidence="6">
    <location>
        <begin position="1610"/>
        <end position="1629"/>
    </location>
</feature>
<feature type="compositionally biased region" description="Polar residues" evidence="6">
    <location>
        <begin position="2448"/>
        <end position="2460"/>
    </location>
</feature>
<dbReference type="GO" id="GO:0008270">
    <property type="term" value="F:zinc ion binding"/>
    <property type="evidence" value="ECO:0007669"/>
    <property type="project" value="UniProtKB-KW"/>
</dbReference>
<feature type="compositionally biased region" description="Basic and acidic residues" evidence="6">
    <location>
        <begin position="1406"/>
        <end position="1416"/>
    </location>
</feature>
<feature type="compositionally biased region" description="Acidic residues" evidence="6">
    <location>
        <begin position="1643"/>
        <end position="1663"/>
    </location>
</feature>
<keyword evidence="3" id="KW-0863">Zinc-finger</keyword>
<feature type="compositionally biased region" description="Polar residues" evidence="6">
    <location>
        <begin position="1558"/>
        <end position="1569"/>
    </location>
</feature>